<gene>
    <name evidence="1" type="ORF">DDE84_04290</name>
</gene>
<reference evidence="1 2" key="1">
    <citation type="submission" date="2018-04" db="EMBL/GenBank/DDBJ databases">
        <authorList>
            <person name="Eckel V.P."/>
            <person name="Vogel R.F."/>
        </authorList>
    </citation>
    <scope>NUCLEOTIDE SEQUENCE [LARGE SCALE GENOMIC DNA]</scope>
    <source>
        <strain evidence="2">TMW 2.1764</strain>
    </source>
</reference>
<feature type="non-terminal residue" evidence="1">
    <location>
        <position position="117"/>
    </location>
</feature>
<dbReference type="Proteomes" id="UP000325415">
    <property type="component" value="Unassembled WGS sequence"/>
</dbReference>
<sequence length="117" mass="13371">MRKNGRTAAGAQRWKCPECDAGMVAPSVNARRLGQLEGFVAWLRGGHSLEEQGRSFRRHTAWCWQVEPLIDQPPSKRRVLMTDGTYIAHNHCLLVLMDGDTGEVAKCRWRARDDRRL</sequence>
<accession>A0A5N6S5A9</accession>
<dbReference type="RefSeq" id="WP_419465473.1">
    <property type="nucleotide sequence ID" value="NZ_QDAG01000004.1"/>
</dbReference>
<dbReference type="GeneID" id="78126905"/>
<dbReference type="EMBL" id="QDAG01000004">
    <property type="protein sequence ID" value="KAE8128690.1"/>
    <property type="molecule type" value="Genomic_DNA"/>
</dbReference>
<name>A0A5N6S5A9_9BIFI</name>
<organism evidence="1 2">
    <name type="scientific">Bifidobacterium tibiigranuli</name>
    <dbReference type="NCBI Taxonomy" id="2172043"/>
    <lineage>
        <taxon>Bacteria</taxon>
        <taxon>Bacillati</taxon>
        <taxon>Actinomycetota</taxon>
        <taxon>Actinomycetes</taxon>
        <taxon>Bifidobacteriales</taxon>
        <taxon>Bifidobacteriaceae</taxon>
        <taxon>Bifidobacterium</taxon>
    </lineage>
</organism>
<proteinExistence type="predicted"/>
<evidence type="ECO:0000313" key="1">
    <source>
        <dbReference type="EMBL" id="KAE8128690.1"/>
    </source>
</evidence>
<keyword evidence="2" id="KW-1185">Reference proteome</keyword>
<evidence type="ECO:0000313" key="2">
    <source>
        <dbReference type="Proteomes" id="UP000325415"/>
    </source>
</evidence>
<protein>
    <submittedName>
        <fullName evidence="1">IS256 family transposase</fullName>
    </submittedName>
</protein>
<dbReference type="AlphaFoldDB" id="A0A5N6S5A9"/>
<comment type="caution">
    <text evidence="1">The sequence shown here is derived from an EMBL/GenBank/DDBJ whole genome shotgun (WGS) entry which is preliminary data.</text>
</comment>